<organism evidence="13 14">
    <name type="scientific">Jonquetella anthropi DSM 22815</name>
    <dbReference type="NCBI Taxonomy" id="885272"/>
    <lineage>
        <taxon>Bacteria</taxon>
        <taxon>Thermotogati</taxon>
        <taxon>Synergistota</taxon>
        <taxon>Synergistia</taxon>
        <taxon>Synergistales</taxon>
        <taxon>Dethiosulfovibrionaceae</taxon>
        <taxon>Jonquetella</taxon>
    </lineage>
</organism>
<evidence type="ECO:0000256" key="10">
    <source>
        <dbReference type="ARBA" id="ARBA00023014"/>
    </source>
</evidence>
<dbReference type="InterPro" id="IPR005122">
    <property type="entry name" value="Uracil-DNA_glycosylase-like"/>
</dbReference>
<comment type="similarity">
    <text evidence="2">Belongs to the uracil-DNA glycosylase (UDG) superfamily. Type 4 (UDGa) family.</text>
</comment>
<evidence type="ECO:0000256" key="11">
    <source>
        <dbReference type="ARBA" id="ARBA00023204"/>
    </source>
</evidence>
<keyword evidence="9" id="KW-0408">Iron</keyword>
<evidence type="ECO:0000256" key="5">
    <source>
        <dbReference type="ARBA" id="ARBA00022485"/>
    </source>
</evidence>
<evidence type="ECO:0000256" key="7">
    <source>
        <dbReference type="ARBA" id="ARBA00022763"/>
    </source>
</evidence>
<dbReference type="EC" id="3.2.2.27" evidence="3"/>
<dbReference type="NCBIfam" id="TIGR00758">
    <property type="entry name" value="UDG_fam4"/>
    <property type="match status" value="1"/>
</dbReference>
<dbReference type="EMBL" id="CM001376">
    <property type="protein sequence ID" value="EHM13080.1"/>
    <property type="molecule type" value="Genomic_DNA"/>
</dbReference>
<dbReference type="SUPFAM" id="SSF52141">
    <property type="entry name" value="Uracil-DNA glycosylase-like"/>
    <property type="match status" value="1"/>
</dbReference>
<feature type="domain" description="Uracil-DNA glycosylase-like" evidence="12">
    <location>
        <begin position="44"/>
        <end position="195"/>
    </location>
</feature>
<dbReference type="Pfam" id="PF03167">
    <property type="entry name" value="UDG"/>
    <property type="match status" value="1"/>
</dbReference>
<evidence type="ECO:0000256" key="6">
    <source>
        <dbReference type="ARBA" id="ARBA00022723"/>
    </source>
</evidence>
<keyword evidence="6" id="KW-0479">Metal-binding</keyword>
<dbReference type="SMART" id="SM00986">
    <property type="entry name" value="UDG"/>
    <property type="match status" value="1"/>
</dbReference>
<dbReference type="GO" id="GO:0004844">
    <property type="term" value="F:uracil DNA N-glycosylase activity"/>
    <property type="evidence" value="ECO:0007669"/>
    <property type="project" value="UniProtKB-EC"/>
</dbReference>
<dbReference type="HOGENOM" id="CLU_044815_1_3_0"/>
<dbReference type="GO" id="GO:0046872">
    <property type="term" value="F:metal ion binding"/>
    <property type="evidence" value="ECO:0007669"/>
    <property type="project" value="UniProtKB-KW"/>
</dbReference>
<keyword evidence="11" id="KW-0234">DNA repair</keyword>
<sequence>MATPEQAGSVLSLERRMDLLRQLNQEVGGCSRCGLCETRHSTVPGEGSGENGLMIVGEGPGADEDEQGRPFVGRAGQLLSQILQAAGIDRSRSWITNVVKCRPPKNRTPQIEEVLACQDWLEAQLILLQPKVIVSMGNTPTKWFLHSSMGITKLRGQWFSWRGVDLMPMFHPSYLLREDSRSVGSPKYLTWQDIQNVKKRLDEVGGGS</sequence>
<dbReference type="CDD" id="cd10030">
    <property type="entry name" value="UDG-F4_TTUDGA_SPO1dp_like"/>
    <property type="match status" value="1"/>
</dbReference>
<dbReference type="STRING" id="885272.JonanDRAFT_0694"/>
<evidence type="ECO:0000256" key="8">
    <source>
        <dbReference type="ARBA" id="ARBA00022801"/>
    </source>
</evidence>
<keyword evidence="8" id="KW-0378">Hydrolase</keyword>
<evidence type="ECO:0000256" key="1">
    <source>
        <dbReference type="ARBA" id="ARBA00001400"/>
    </source>
</evidence>
<dbReference type="PANTHER" id="PTHR33693">
    <property type="entry name" value="TYPE-5 URACIL-DNA GLYCOSYLASE"/>
    <property type="match status" value="1"/>
</dbReference>
<dbReference type="OrthoDB" id="5290748at2"/>
<keyword evidence="10" id="KW-0411">Iron-sulfur</keyword>
<evidence type="ECO:0000313" key="14">
    <source>
        <dbReference type="Proteomes" id="UP000003806"/>
    </source>
</evidence>
<evidence type="ECO:0000313" key="13">
    <source>
        <dbReference type="EMBL" id="EHM13080.1"/>
    </source>
</evidence>
<dbReference type="GO" id="GO:0051539">
    <property type="term" value="F:4 iron, 4 sulfur cluster binding"/>
    <property type="evidence" value="ECO:0007669"/>
    <property type="project" value="UniProtKB-KW"/>
</dbReference>
<dbReference type="eggNOG" id="COG1573">
    <property type="taxonomic scope" value="Bacteria"/>
</dbReference>
<dbReference type="InterPro" id="IPR005273">
    <property type="entry name" value="Ura-DNA_glyco_family4"/>
</dbReference>
<accession>H0UK71</accession>
<dbReference type="PANTHER" id="PTHR33693:SF1">
    <property type="entry name" value="TYPE-4 URACIL-DNA GLYCOSYLASE"/>
    <property type="match status" value="1"/>
</dbReference>
<evidence type="ECO:0000256" key="3">
    <source>
        <dbReference type="ARBA" id="ARBA00012030"/>
    </source>
</evidence>
<dbReference type="Gene3D" id="3.40.470.10">
    <property type="entry name" value="Uracil-DNA glycosylase-like domain"/>
    <property type="match status" value="1"/>
</dbReference>
<evidence type="ECO:0000256" key="9">
    <source>
        <dbReference type="ARBA" id="ARBA00023004"/>
    </source>
</evidence>
<comment type="catalytic activity">
    <reaction evidence="1">
        <text>Hydrolyzes single-stranded DNA or mismatched double-stranded DNA and polynucleotides, releasing free uracil.</text>
        <dbReference type="EC" id="3.2.2.27"/>
    </reaction>
</comment>
<evidence type="ECO:0000259" key="12">
    <source>
        <dbReference type="SMART" id="SM00986"/>
    </source>
</evidence>
<keyword evidence="14" id="KW-1185">Reference proteome</keyword>
<dbReference type="RefSeq" id="WP_008520971.1">
    <property type="nucleotide sequence ID" value="NZ_CM001376.1"/>
</dbReference>
<gene>
    <name evidence="13" type="ORF">JonanDRAFT_0694</name>
</gene>
<name>H0UK71_9BACT</name>
<dbReference type="InterPro" id="IPR051536">
    <property type="entry name" value="UDG_Type-4/5"/>
</dbReference>
<proteinExistence type="inferred from homology"/>
<keyword evidence="5" id="KW-0004">4Fe-4S</keyword>
<protein>
    <recommendedName>
        <fullName evidence="4">Type-4 uracil-DNA glycosylase</fullName>
        <ecNumber evidence="3">3.2.2.27</ecNumber>
    </recommendedName>
</protein>
<evidence type="ECO:0000256" key="2">
    <source>
        <dbReference type="ARBA" id="ARBA00006521"/>
    </source>
</evidence>
<reference evidence="13 14" key="1">
    <citation type="submission" date="2011-11" db="EMBL/GenBank/DDBJ databases">
        <title>The Noncontiguous Finished genome of Jonquetella anthropi DSM 22815.</title>
        <authorList>
            <consortium name="US DOE Joint Genome Institute (JGI-PGF)"/>
            <person name="Lucas S."/>
            <person name="Copeland A."/>
            <person name="Lapidus A."/>
            <person name="Glavina del Rio T."/>
            <person name="Dalin E."/>
            <person name="Tice H."/>
            <person name="Bruce D."/>
            <person name="Goodwin L."/>
            <person name="Pitluck S."/>
            <person name="Peters L."/>
            <person name="Mikhailova N."/>
            <person name="Held B."/>
            <person name="Kyrpides N."/>
            <person name="Mavromatis K."/>
            <person name="Ivanova N."/>
            <person name="Markowitz V."/>
            <person name="Cheng J.-F."/>
            <person name="Hugenholtz P."/>
            <person name="Woyke T."/>
            <person name="Wu D."/>
            <person name="Gronow S."/>
            <person name="Wellnitz S."/>
            <person name="Brambilla E."/>
            <person name="Klenk H.-P."/>
            <person name="Eisen J.A."/>
        </authorList>
    </citation>
    <scope>NUCLEOTIDE SEQUENCE [LARGE SCALE GENOMIC DNA]</scope>
    <source>
        <strain evidence="13 14">DSM 22815</strain>
    </source>
</reference>
<dbReference type="Proteomes" id="UP000003806">
    <property type="component" value="Chromosome"/>
</dbReference>
<dbReference type="GO" id="GO:0006281">
    <property type="term" value="P:DNA repair"/>
    <property type="evidence" value="ECO:0007669"/>
    <property type="project" value="UniProtKB-KW"/>
</dbReference>
<dbReference type="AlphaFoldDB" id="H0UK71"/>
<dbReference type="InterPro" id="IPR036895">
    <property type="entry name" value="Uracil-DNA_glycosylase-like_sf"/>
</dbReference>
<dbReference type="SMART" id="SM00987">
    <property type="entry name" value="UreE_C"/>
    <property type="match status" value="1"/>
</dbReference>
<evidence type="ECO:0000256" key="4">
    <source>
        <dbReference type="ARBA" id="ARBA00019403"/>
    </source>
</evidence>
<keyword evidence="7" id="KW-0227">DNA damage</keyword>